<proteinExistence type="predicted"/>
<dbReference type="RefSeq" id="WP_244731165.1">
    <property type="nucleotide sequence ID" value="NZ_JALIRP010000021.1"/>
</dbReference>
<sequence>MIILTLSGLVEADGTELISGFYTPDRPVEPTDGQIMVDEMPKDETGIRFNYYYDHVAQKVIIKYVQTIDEPTEIEKIKDNMARMESENALLKAQNTALSDRADFIEDCIAEMAQQVYQ</sequence>
<keyword evidence="1" id="KW-0175">Coiled coil</keyword>
<gene>
    <name evidence="2" type="ORF">MUG84_26460</name>
</gene>
<dbReference type="AlphaFoldDB" id="A0A9X1WWL2"/>
<keyword evidence="3" id="KW-1185">Reference proteome</keyword>
<evidence type="ECO:0000313" key="2">
    <source>
        <dbReference type="EMBL" id="MCJ8015215.1"/>
    </source>
</evidence>
<protein>
    <submittedName>
        <fullName evidence="2">Uncharacterized protein</fullName>
    </submittedName>
</protein>
<evidence type="ECO:0000313" key="3">
    <source>
        <dbReference type="Proteomes" id="UP001139347"/>
    </source>
</evidence>
<feature type="coiled-coil region" evidence="1">
    <location>
        <begin position="74"/>
        <end position="101"/>
    </location>
</feature>
<organism evidence="2 3">
    <name type="scientific">Paenibacillus mangrovi</name>
    <dbReference type="NCBI Taxonomy" id="2931978"/>
    <lineage>
        <taxon>Bacteria</taxon>
        <taxon>Bacillati</taxon>
        <taxon>Bacillota</taxon>
        <taxon>Bacilli</taxon>
        <taxon>Bacillales</taxon>
        <taxon>Paenibacillaceae</taxon>
        <taxon>Paenibacillus</taxon>
    </lineage>
</organism>
<comment type="caution">
    <text evidence="2">The sequence shown here is derived from an EMBL/GenBank/DDBJ whole genome shotgun (WGS) entry which is preliminary data.</text>
</comment>
<accession>A0A9X1WWL2</accession>
<dbReference type="Proteomes" id="UP001139347">
    <property type="component" value="Unassembled WGS sequence"/>
</dbReference>
<evidence type="ECO:0000256" key="1">
    <source>
        <dbReference type="SAM" id="Coils"/>
    </source>
</evidence>
<name>A0A9X1WWL2_9BACL</name>
<dbReference type="EMBL" id="JALIRP010000021">
    <property type="protein sequence ID" value="MCJ8015215.1"/>
    <property type="molecule type" value="Genomic_DNA"/>
</dbReference>
<reference evidence="2" key="1">
    <citation type="submission" date="2022-04" db="EMBL/GenBank/DDBJ databases">
        <title>Paenibacillus mangrovi sp. nov., a novel endophytic bacterium isolated from bark of Kandelia candel.</title>
        <authorList>
            <person name="Tuo L."/>
        </authorList>
    </citation>
    <scope>NUCLEOTIDE SEQUENCE</scope>
    <source>
        <strain evidence="2">KQZ6P-2</strain>
    </source>
</reference>